<feature type="non-terminal residue" evidence="5">
    <location>
        <position position="659"/>
    </location>
</feature>
<evidence type="ECO:0000313" key="5">
    <source>
        <dbReference type="EMBL" id="KAH6879435.1"/>
    </source>
</evidence>
<dbReference type="InterPro" id="IPR036864">
    <property type="entry name" value="Zn2-C6_fun-type_DNA-bd_sf"/>
</dbReference>
<organism evidence="5 6">
    <name type="scientific">Thelonectria olida</name>
    <dbReference type="NCBI Taxonomy" id="1576542"/>
    <lineage>
        <taxon>Eukaryota</taxon>
        <taxon>Fungi</taxon>
        <taxon>Dikarya</taxon>
        <taxon>Ascomycota</taxon>
        <taxon>Pezizomycotina</taxon>
        <taxon>Sordariomycetes</taxon>
        <taxon>Hypocreomycetidae</taxon>
        <taxon>Hypocreales</taxon>
        <taxon>Nectriaceae</taxon>
        <taxon>Thelonectria</taxon>
    </lineage>
</organism>
<dbReference type="OrthoDB" id="4898680at2759"/>
<keyword evidence="3" id="KW-1133">Transmembrane helix</keyword>
<sequence length="659" mass="73120">KLPACDPCRASKLACDHGQPVCIRCRDANRSGQCKYRESPFKRERGWRPSTLQMAMKGTQRVTKVIDSPQRGSARPSERDINVEGMVTKPHKYPNPGWLGTSSHTTLFDHLPGAEDESTSDIAPGSDQERNVGSEHVVSNANVAHGAKVVEQIRRLLSPSSCSTILDAWMSKDASLALAGVFVEPCAKAVKHLLSDHDANPANAVEIASKLFANSCRPLSAAPDETIDNYSAQFCQQNARWETVGLFCTAVSRAVTDLTYSETFCDSDQERRDLQRLTMHFSDVCLNTAASLDCLNDLQLLLQYENFILHSMVDGDQSYHSWKRLGNMTSSLFALGYHQQLERNPGAPTFLTDLRRAAFARAYSADKNVSIFLGRPPRIHRKYCHFYLPGHDIEITQDVTYDYVFETGWTALCAVLKEEILDLFDAAASEDRDQKAEQANLAQWTALPSKFRLEGPLKLCSPQPVMRDFLVSARLNHLHILFLLCLAVARSKPQFDADLAAVSAEILGIVAEAIMLKGQLSNSGTSLVWKVAYYGLSAAGVMYLWLLSQSPETRNYRINRAKVTQNLSVLVLEIETGTLVQTDDSNYGLLMGASQTIGNMLDRLLHDGIAPQTVGGPYQNASLLGLQSQIGWNPWDGATWQDFETDFWLNLAEHPFILG</sequence>
<reference evidence="5 6" key="1">
    <citation type="journal article" date="2021" name="Nat. Commun.">
        <title>Genetic determinants of endophytism in the Arabidopsis root mycobiome.</title>
        <authorList>
            <person name="Mesny F."/>
            <person name="Miyauchi S."/>
            <person name="Thiergart T."/>
            <person name="Pickel B."/>
            <person name="Atanasova L."/>
            <person name="Karlsson M."/>
            <person name="Huettel B."/>
            <person name="Barry K.W."/>
            <person name="Haridas S."/>
            <person name="Chen C."/>
            <person name="Bauer D."/>
            <person name="Andreopoulos W."/>
            <person name="Pangilinan J."/>
            <person name="LaButti K."/>
            <person name="Riley R."/>
            <person name="Lipzen A."/>
            <person name="Clum A."/>
            <person name="Drula E."/>
            <person name="Henrissat B."/>
            <person name="Kohler A."/>
            <person name="Grigoriev I.V."/>
            <person name="Martin F.M."/>
            <person name="Hacquard S."/>
        </authorList>
    </citation>
    <scope>NUCLEOTIDE SEQUENCE [LARGE SCALE GENOMIC DNA]</scope>
    <source>
        <strain evidence="5 6">MPI-CAGE-CH-0241</strain>
    </source>
</reference>
<keyword evidence="2" id="KW-0539">Nucleus</keyword>
<evidence type="ECO:0000259" key="4">
    <source>
        <dbReference type="PROSITE" id="PS50048"/>
    </source>
</evidence>
<dbReference type="Pfam" id="PF00172">
    <property type="entry name" value="Zn_clus"/>
    <property type="match status" value="1"/>
</dbReference>
<feature type="non-terminal residue" evidence="5">
    <location>
        <position position="1"/>
    </location>
</feature>
<evidence type="ECO:0000256" key="3">
    <source>
        <dbReference type="SAM" id="Phobius"/>
    </source>
</evidence>
<dbReference type="GO" id="GO:0000981">
    <property type="term" value="F:DNA-binding transcription factor activity, RNA polymerase II-specific"/>
    <property type="evidence" value="ECO:0007669"/>
    <property type="project" value="InterPro"/>
</dbReference>
<accession>A0A9P8VUW4</accession>
<dbReference type="GO" id="GO:0005634">
    <property type="term" value="C:nucleus"/>
    <property type="evidence" value="ECO:0007669"/>
    <property type="project" value="UniProtKB-SubCell"/>
</dbReference>
<keyword evidence="3" id="KW-0472">Membrane</keyword>
<feature type="transmembrane region" description="Helical" evidence="3">
    <location>
        <begin position="527"/>
        <end position="547"/>
    </location>
</feature>
<dbReference type="PANTHER" id="PTHR31001:SF40">
    <property type="entry name" value="ZN(II)2CYS6 TRANSCRIPTION FACTOR (EUROFUNG)"/>
    <property type="match status" value="1"/>
</dbReference>
<keyword evidence="6" id="KW-1185">Reference proteome</keyword>
<gene>
    <name evidence="5" type="ORF">B0T10DRAFT_582781</name>
</gene>
<dbReference type="GO" id="GO:0008270">
    <property type="term" value="F:zinc ion binding"/>
    <property type="evidence" value="ECO:0007669"/>
    <property type="project" value="InterPro"/>
</dbReference>
<dbReference type="PANTHER" id="PTHR31001">
    <property type="entry name" value="UNCHARACTERIZED TRANSCRIPTIONAL REGULATORY PROTEIN"/>
    <property type="match status" value="1"/>
</dbReference>
<dbReference type="InterPro" id="IPR001138">
    <property type="entry name" value="Zn2Cys6_DnaBD"/>
</dbReference>
<dbReference type="PROSITE" id="PS50048">
    <property type="entry name" value="ZN2_CY6_FUNGAL_2"/>
    <property type="match status" value="1"/>
</dbReference>
<dbReference type="Proteomes" id="UP000777438">
    <property type="component" value="Unassembled WGS sequence"/>
</dbReference>
<dbReference type="SUPFAM" id="SSF57701">
    <property type="entry name" value="Zn2/Cys6 DNA-binding domain"/>
    <property type="match status" value="1"/>
</dbReference>
<keyword evidence="3" id="KW-0812">Transmembrane</keyword>
<dbReference type="CDD" id="cd00067">
    <property type="entry name" value="GAL4"/>
    <property type="match status" value="1"/>
</dbReference>
<dbReference type="PROSITE" id="PS00463">
    <property type="entry name" value="ZN2_CY6_FUNGAL_1"/>
    <property type="match status" value="1"/>
</dbReference>
<dbReference type="EMBL" id="JAGPYM010000029">
    <property type="protein sequence ID" value="KAH6879435.1"/>
    <property type="molecule type" value="Genomic_DNA"/>
</dbReference>
<evidence type="ECO:0000256" key="1">
    <source>
        <dbReference type="ARBA" id="ARBA00004123"/>
    </source>
</evidence>
<comment type="caution">
    <text evidence="5">The sequence shown here is derived from an EMBL/GenBank/DDBJ whole genome shotgun (WGS) entry which is preliminary data.</text>
</comment>
<evidence type="ECO:0000313" key="6">
    <source>
        <dbReference type="Proteomes" id="UP000777438"/>
    </source>
</evidence>
<dbReference type="SMART" id="SM00066">
    <property type="entry name" value="GAL4"/>
    <property type="match status" value="1"/>
</dbReference>
<evidence type="ECO:0000256" key="2">
    <source>
        <dbReference type="ARBA" id="ARBA00023242"/>
    </source>
</evidence>
<dbReference type="InterPro" id="IPR050613">
    <property type="entry name" value="Sec_Metabolite_Reg"/>
</dbReference>
<feature type="domain" description="Zn(2)-C6 fungal-type" evidence="4">
    <location>
        <begin position="4"/>
        <end position="36"/>
    </location>
</feature>
<name>A0A9P8VUW4_9HYPO</name>
<dbReference type="CDD" id="cd12148">
    <property type="entry name" value="fungal_TF_MHR"/>
    <property type="match status" value="1"/>
</dbReference>
<comment type="subcellular location">
    <subcellularLocation>
        <location evidence="1">Nucleus</location>
    </subcellularLocation>
</comment>
<proteinExistence type="predicted"/>
<dbReference type="AlphaFoldDB" id="A0A9P8VUW4"/>
<dbReference type="Gene3D" id="4.10.240.10">
    <property type="entry name" value="Zn(2)-C6 fungal-type DNA-binding domain"/>
    <property type="match status" value="1"/>
</dbReference>
<protein>
    <submittedName>
        <fullName evidence="5">Fungal transcriptional regulatory protein</fullName>
    </submittedName>
</protein>